<dbReference type="PANTHER" id="PTHR42852:SF13">
    <property type="entry name" value="PROTEIN DIPZ"/>
    <property type="match status" value="1"/>
</dbReference>
<feature type="domain" description="Thioredoxin" evidence="2">
    <location>
        <begin position="33"/>
        <end position="183"/>
    </location>
</feature>
<evidence type="ECO:0000259" key="2">
    <source>
        <dbReference type="PROSITE" id="PS51352"/>
    </source>
</evidence>
<reference evidence="4" key="1">
    <citation type="journal article" date="2019" name="Int. J. Syst. Evol. Microbiol.">
        <title>The Global Catalogue of Microorganisms (GCM) 10K type strain sequencing project: providing services to taxonomists for standard genome sequencing and annotation.</title>
        <authorList>
            <consortium name="The Broad Institute Genomics Platform"/>
            <consortium name="The Broad Institute Genome Sequencing Center for Infectious Disease"/>
            <person name="Wu L."/>
            <person name="Ma J."/>
        </authorList>
    </citation>
    <scope>NUCLEOTIDE SEQUENCE [LARGE SCALE GENOMIC DNA]</scope>
    <source>
        <strain evidence="4">CGMCC 1.14966</strain>
    </source>
</reference>
<dbReference type="CDD" id="cd02966">
    <property type="entry name" value="TlpA_like_family"/>
    <property type="match status" value="1"/>
</dbReference>
<dbReference type="Proteomes" id="UP000637774">
    <property type="component" value="Unassembled WGS sequence"/>
</dbReference>
<protein>
    <recommendedName>
        <fullName evidence="2">Thioredoxin domain-containing protein</fullName>
    </recommendedName>
</protein>
<accession>A0ABQ1ZV19</accession>
<dbReference type="PANTHER" id="PTHR42852">
    <property type="entry name" value="THIOL:DISULFIDE INTERCHANGE PROTEIN DSBE"/>
    <property type="match status" value="1"/>
</dbReference>
<dbReference type="InterPro" id="IPR013766">
    <property type="entry name" value="Thioredoxin_domain"/>
</dbReference>
<proteinExistence type="predicted"/>
<comment type="caution">
    <text evidence="3">The sequence shown here is derived from an EMBL/GenBank/DDBJ whole genome shotgun (WGS) entry which is preliminary data.</text>
</comment>
<dbReference type="SUPFAM" id="SSF52833">
    <property type="entry name" value="Thioredoxin-like"/>
    <property type="match status" value="1"/>
</dbReference>
<dbReference type="Pfam" id="PF00578">
    <property type="entry name" value="AhpC-TSA"/>
    <property type="match status" value="1"/>
</dbReference>
<evidence type="ECO:0000256" key="1">
    <source>
        <dbReference type="ARBA" id="ARBA00023284"/>
    </source>
</evidence>
<dbReference type="PROSITE" id="PS00194">
    <property type="entry name" value="THIOREDOXIN_1"/>
    <property type="match status" value="1"/>
</dbReference>
<sequence length="183" mass="20892">MQRRNFCLGFSVYIKHMPQHLPMARLTYILLISSLLLTVPSFAQNVTVVKFLELQKRLARPTDTTYVVNFWATWCAPCVKELPNFEQVRTVNAGKKVKVLLVSLDYASQVDKKIKPFVLKRGLKSEVLVLNEPDPNDWLAKVDAKWSGALPFTLIINNKTKQRATFEKELSQAELAAALQKFL</sequence>
<dbReference type="InterPro" id="IPR036249">
    <property type="entry name" value="Thioredoxin-like_sf"/>
</dbReference>
<dbReference type="InterPro" id="IPR050553">
    <property type="entry name" value="Thioredoxin_ResA/DsbE_sf"/>
</dbReference>
<evidence type="ECO:0000313" key="4">
    <source>
        <dbReference type="Proteomes" id="UP000637774"/>
    </source>
</evidence>
<name>A0ABQ1ZV19_9BACT</name>
<dbReference type="EMBL" id="BMGY01000002">
    <property type="protein sequence ID" value="GGH79415.1"/>
    <property type="molecule type" value="Genomic_DNA"/>
</dbReference>
<organism evidence="3 4">
    <name type="scientific">Hymenobacter frigidus</name>
    <dbReference type="NCBI Taxonomy" id="1524095"/>
    <lineage>
        <taxon>Bacteria</taxon>
        <taxon>Pseudomonadati</taxon>
        <taxon>Bacteroidota</taxon>
        <taxon>Cytophagia</taxon>
        <taxon>Cytophagales</taxon>
        <taxon>Hymenobacteraceae</taxon>
        <taxon>Hymenobacter</taxon>
    </lineage>
</organism>
<dbReference type="InterPro" id="IPR000866">
    <property type="entry name" value="AhpC/TSA"/>
</dbReference>
<dbReference type="Gene3D" id="3.40.30.10">
    <property type="entry name" value="Glutaredoxin"/>
    <property type="match status" value="1"/>
</dbReference>
<dbReference type="PROSITE" id="PS51352">
    <property type="entry name" value="THIOREDOXIN_2"/>
    <property type="match status" value="1"/>
</dbReference>
<dbReference type="InterPro" id="IPR017937">
    <property type="entry name" value="Thioredoxin_CS"/>
</dbReference>
<gene>
    <name evidence="3" type="ORF">GCM10011495_03110</name>
</gene>
<keyword evidence="1" id="KW-0676">Redox-active center</keyword>
<evidence type="ECO:0000313" key="3">
    <source>
        <dbReference type="EMBL" id="GGH79415.1"/>
    </source>
</evidence>
<keyword evidence="4" id="KW-1185">Reference proteome</keyword>